<protein>
    <submittedName>
        <fullName evidence="1">Uncharacterized protein</fullName>
    </submittedName>
</protein>
<dbReference type="AlphaFoldDB" id="A0A0G0YES2"/>
<organism evidence="1 2">
    <name type="scientific">Candidatus Uhrbacteria bacterium GW2011_GWC1_41_20</name>
    <dbReference type="NCBI Taxonomy" id="1618983"/>
    <lineage>
        <taxon>Bacteria</taxon>
        <taxon>Candidatus Uhriibacteriota</taxon>
    </lineage>
</organism>
<reference evidence="1 2" key="1">
    <citation type="journal article" date="2015" name="Nature">
        <title>rRNA introns, odd ribosomes, and small enigmatic genomes across a large radiation of phyla.</title>
        <authorList>
            <person name="Brown C.T."/>
            <person name="Hug L.A."/>
            <person name="Thomas B.C."/>
            <person name="Sharon I."/>
            <person name="Castelle C.J."/>
            <person name="Singh A."/>
            <person name="Wilkins M.J."/>
            <person name="Williams K.H."/>
            <person name="Banfield J.F."/>
        </authorList>
    </citation>
    <scope>NUCLEOTIDE SEQUENCE [LARGE SCALE GENOMIC DNA]</scope>
</reference>
<sequence length="23" mass="2487">MNGAHVIIETLIKQGVDVTFGFP</sequence>
<feature type="non-terminal residue" evidence="1">
    <location>
        <position position="23"/>
    </location>
</feature>
<dbReference type="Proteomes" id="UP000033930">
    <property type="component" value="Unassembled WGS sequence"/>
</dbReference>
<proteinExistence type="predicted"/>
<dbReference type="EMBL" id="LCAW01000015">
    <property type="protein sequence ID" value="KKR98832.1"/>
    <property type="molecule type" value="Genomic_DNA"/>
</dbReference>
<gene>
    <name evidence="1" type="ORF">UU50_C0015G0001</name>
</gene>
<comment type="caution">
    <text evidence="1">The sequence shown here is derived from an EMBL/GenBank/DDBJ whole genome shotgun (WGS) entry which is preliminary data.</text>
</comment>
<name>A0A0G0YES2_9BACT</name>
<accession>A0A0G0YES2</accession>
<evidence type="ECO:0000313" key="2">
    <source>
        <dbReference type="Proteomes" id="UP000033930"/>
    </source>
</evidence>
<evidence type="ECO:0000313" key="1">
    <source>
        <dbReference type="EMBL" id="KKR98832.1"/>
    </source>
</evidence>